<evidence type="ECO:0000313" key="8">
    <source>
        <dbReference type="EMBL" id="ERF71681.1"/>
    </source>
</evidence>
<dbReference type="PANTHER" id="PTHR13149">
    <property type="entry name" value="VACUOLAR PROTEIN SORTING-ASSOCIATED PROTEIN VPS25"/>
    <property type="match status" value="1"/>
</dbReference>
<dbReference type="Proteomes" id="UP000019373">
    <property type="component" value="Unassembled WGS sequence"/>
</dbReference>
<gene>
    <name evidence="8" type="ORF">EPUS_08994</name>
</gene>
<evidence type="ECO:0000256" key="7">
    <source>
        <dbReference type="ARBA" id="ARBA00030094"/>
    </source>
</evidence>
<dbReference type="InterPro" id="IPR036388">
    <property type="entry name" value="WH-like_DNA-bd_sf"/>
</dbReference>
<evidence type="ECO:0000313" key="9">
    <source>
        <dbReference type="Proteomes" id="UP000019373"/>
    </source>
</evidence>
<evidence type="ECO:0000256" key="5">
    <source>
        <dbReference type="ARBA" id="ARBA00022490"/>
    </source>
</evidence>
<comment type="similarity">
    <text evidence="2">Belongs to the VPS25 family.</text>
</comment>
<proteinExistence type="inferred from homology"/>
<protein>
    <recommendedName>
        <fullName evidence="3">Vacuolar protein-sorting-associated protein 25</fullName>
    </recommendedName>
    <alternativeName>
        <fullName evidence="7">ESCRT-II complex subunit VPS25</fullName>
    </alternativeName>
</protein>
<dbReference type="GO" id="GO:0005198">
    <property type="term" value="F:structural molecule activity"/>
    <property type="evidence" value="ECO:0007669"/>
    <property type="project" value="TreeGrafter"/>
</dbReference>
<dbReference type="GO" id="GO:0043328">
    <property type="term" value="P:protein transport to vacuole involved in ubiquitin-dependent protein catabolic process via the multivesicular body sorting pathway"/>
    <property type="evidence" value="ECO:0007669"/>
    <property type="project" value="TreeGrafter"/>
</dbReference>
<dbReference type="InterPro" id="IPR036390">
    <property type="entry name" value="WH_DNA-bd_sf"/>
</dbReference>
<dbReference type="InterPro" id="IPR014041">
    <property type="entry name" value="ESCRT-II_cplx_Vps25-sub_N"/>
</dbReference>
<dbReference type="PANTHER" id="PTHR13149:SF0">
    <property type="entry name" value="VACUOLAR PROTEIN-SORTING-ASSOCIATED PROTEIN 25"/>
    <property type="match status" value="1"/>
</dbReference>
<accession>U1GIQ4</accession>
<evidence type="ECO:0000256" key="4">
    <source>
        <dbReference type="ARBA" id="ARBA00022448"/>
    </source>
</evidence>
<dbReference type="SUPFAM" id="SSF46785">
    <property type="entry name" value="Winged helix' DNA-binding domain"/>
    <property type="match status" value="2"/>
</dbReference>
<dbReference type="FunFam" id="1.10.10.10:FF:000141">
    <property type="entry name" value="vacuolar protein-sorting-associated protein 25"/>
    <property type="match status" value="1"/>
</dbReference>
<dbReference type="GO" id="GO:0016236">
    <property type="term" value="P:macroautophagy"/>
    <property type="evidence" value="ECO:0007669"/>
    <property type="project" value="UniProtKB-ARBA"/>
</dbReference>
<keyword evidence="9" id="KW-1185">Reference proteome</keyword>
<name>U1GIQ4_ENDPU</name>
<keyword evidence="4" id="KW-0813">Transport</keyword>
<comment type="subcellular location">
    <subcellularLocation>
        <location evidence="1">Cytoplasm</location>
    </subcellularLocation>
</comment>
<keyword evidence="5" id="KW-0963">Cytoplasm</keyword>
<dbReference type="EMBL" id="KE721198">
    <property type="protein sequence ID" value="ERF71681.1"/>
    <property type="molecule type" value="Genomic_DNA"/>
</dbReference>
<evidence type="ECO:0000256" key="2">
    <source>
        <dbReference type="ARBA" id="ARBA00009674"/>
    </source>
</evidence>
<dbReference type="GeneID" id="19243833"/>
<dbReference type="GO" id="GO:0042803">
    <property type="term" value="F:protein homodimerization activity"/>
    <property type="evidence" value="ECO:0007669"/>
    <property type="project" value="TreeGrafter"/>
</dbReference>
<dbReference type="GO" id="GO:0000814">
    <property type="term" value="C:ESCRT II complex"/>
    <property type="evidence" value="ECO:0007669"/>
    <property type="project" value="InterPro"/>
</dbReference>
<dbReference type="Gene3D" id="1.10.10.570">
    <property type="entry name" value="Winged helix' DNA-binding domain. Chain C. Domain 1"/>
    <property type="match status" value="1"/>
</dbReference>
<dbReference type="InterPro" id="IPR008570">
    <property type="entry name" value="ESCRT-II_cplx_Vps25-sub"/>
</dbReference>
<dbReference type="eggNOG" id="KOG4068">
    <property type="taxonomic scope" value="Eukaryota"/>
</dbReference>
<evidence type="ECO:0000256" key="6">
    <source>
        <dbReference type="ARBA" id="ARBA00022927"/>
    </source>
</evidence>
<sequence>MATASSSLTTSSMFTFPPTYSFPPFFSPQPNAQTRSAQLSKWSSLVQSYCRHHRIFKLLLSDALESPLFHNSKLKRRLSAHDAKAVVDYMTSKEGDNRAEWIGPATEKASAWIWWRRPEEWAGVLEAWVDGTGQKGTVLTLYELVEGEATESQEFHGMDMEVLRKSLGTLVKKGKAQVFGGEGQEGVKFF</sequence>
<dbReference type="HOGENOM" id="CLU_087657_0_1_1"/>
<dbReference type="Pfam" id="PF05871">
    <property type="entry name" value="ESCRT-II"/>
    <property type="match status" value="1"/>
</dbReference>
<evidence type="ECO:0000256" key="1">
    <source>
        <dbReference type="ARBA" id="ARBA00004496"/>
    </source>
</evidence>
<reference evidence="9" key="1">
    <citation type="journal article" date="2014" name="BMC Genomics">
        <title>Genome characteristics reveal the impact of lichenization on lichen-forming fungus Endocarpon pusillum Hedwig (Verrucariales, Ascomycota).</title>
        <authorList>
            <person name="Wang Y.-Y."/>
            <person name="Liu B."/>
            <person name="Zhang X.-Y."/>
            <person name="Zhou Q.-M."/>
            <person name="Zhang T."/>
            <person name="Li H."/>
            <person name="Yu Y.-F."/>
            <person name="Zhang X.-L."/>
            <person name="Hao X.-Y."/>
            <person name="Wang M."/>
            <person name="Wang L."/>
            <person name="Wei J.-C."/>
        </authorList>
    </citation>
    <scope>NUCLEOTIDE SEQUENCE [LARGE SCALE GENOMIC DNA]</scope>
    <source>
        <strain evidence="9">Z07020 / HMAS-L-300199</strain>
    </source>
</reference>
<dbReference type="OMA" id="TRCLIMW"/>
<evidence type="ECO:0000256" key="3">
    <source>
        <dbReference type="ARBA" id="ARBA00017934"/>
    </source>
</evidence>
<dbReference type="Gene3D" id="1.10.10.10">
    <property type="entry name" value="Winged helix-like DNA-binding domain superfamily/Winged helix DNA-binding domain"/>
    <property type="match status" value="1"/>
</dbReference>
<organism evidence="8 9">
    <name type="scientific">Endocarpon pusillum (strain Z07020 / HMAS-L-300199)</name>
    <name type="common">Lichen-forming fungus</name>
    <dbReference type="NCBI Taxonomy" id="1263415"/>
    <lineage>
        <taxon>Eukaryota</taxon>
        <taxon>Fungi</taxon>
        <taxon>Dikarya</taxon>
        <taxon>Ascomycota</taxon>
        <taxon>Pezizomycotina</taxon>
        <taxon>Eurotiomycetes</taxon>
        <taxon>Chaetothyriomycetidae</taxon>
        <taxon>Verrucariales</taxon>
        <taxon>Verrucariaceae</taxon>
        <taxon>Endocarpon</taxon>
    </lineage>
</organism>
<dbReference type="FunFam" id="1.10.10.570:FF:000003">
    <property type="entry name" value="Vacuolar protein-sorting-associated protein 25"/>
    <property type="match status" value="1"/>
</dbReference>
<dbReference type="OrthoDB" id="245150at2759"/>
<keyword evidence="6" id="KW-0653">Protein transport</keyword>
<dbReference type="RefSeq" id="XP_007802664.1">
    <property type="nucleotide sequence ID" value="XM_007804473.1"/>
</dbReference>
<dbReference type="AlphaFoldDB" id="U1GIQ4"/>